<name>A0ABU3D097_9FLAO</name>
<evidence type="ECO:0000256" key="2">
    <source>
        <dbReference type="ARBA" id="ARBA00022448"/>
    </source>
</evidence>
<dbReference type="SUPFAM" id="SSF49464">
    <property type="entry name" value="Carboxypeptidase regulatory domain-like"/>
    <property type="match status" value="1"/>
</dbReference>
<dbReference type="Gene3D" id="2.40.170.20">
    <property type="entry name" value="TonB-dependent receptor, beta-barrel domain"/>
    <property type="match status" value="1"/>
</dbReference>
<evidence type="ECO:0000256" key="7">
    <source>
        <dbReference type="PROSITE-ProRule" id="PRU01360"/>
    </source>
</evidence>
<dbReference type="InterPro" id="IPR023997">
    <property type="entry name" value="TonB-dep_OMP_SusC/RagA_CS"/>
</dbReference>
<evidence type="ECO:0000256" key="5">
    <source>
        <dbReference type="ARBA" id="ARBA00023136"/>
    </source>
</evidence>
<dbReference type="RefSeq" id="WP_311501414.1">
    <property type="nucleotide sequence ID" value="NZ_JAVRHK010000001.1"/>
</dbReference>
<evidence type="ECO:0000256" key="3">
    <source>
        <dbReference type="ARBA" id="ARBA00022452"/>
    </source>
</evidence>
<keyword evidence="5 7" id="KW-0472">Membrane</keyword>
<dbReference type="InterPro" id="IPR012910">
    <property type="entry name" value="Plug_dom"/>
</dbReference>
<evidence type="ECO:0000259" key="9">
    <source>
        <dbReference type="Pfam" id="PF07715"/>
    </source>
</evidence>
<evidence type="ECO:0000313" key="10">
    <source>
        <dbReference type="EMBL" id="MDT0674966.1"/>
    </source>
</evidence>
<evidence type="ECO:0000256" key="1">
    <source>
        <dbReference type="ARBA" id="ARBA00004571"/>
    </source>
</evidence>
<dbReference type="Pfam" id="PF13715">
    <property type="entry name" value="CarbopepD_reg_2"/>
    <property type="match status" value="1"/>
</dbReference>
<proteinExistence type="inferred from homology"/>
<keyword evidence="6 7" id="KW-0998">Cell outer membrane</keyword>
<dbReference type="InterPro" id="IPR036942">
    <property type="entry name" value="Beta-barrel_TonB_sf"/>
</dbReference>
<comment type="subcellular location">
    <subcellularLocation>
        <location evidence="1 7">Cell outer membrane</location>
        <topology evidence="1 7">Multi-pass membrane protein</topology>
    </subcellularLocation>
</comment>
<dbReference type="SUPFAM" id="SSF56935">
    <property type="entry name" value="Porins"/>
    <property type="match status" value="1"/>
</dbReference>
<keyword evidence="8" id="KW-0732">Signal</keyword>
<dbReference type="NCBIfam" id="TIGR04057">
    <property type="entry name" value="SusC_RagA_signa"/>
    <property type="match status" value="1"/>
</dbReference>
<keyword evidence="3 7" id="KW-1134">Transmembrane beta strand</keyword>
<dbReference type="InterPro" id="IPR037066">
    <property type="entry name" value="Plug_dom_sf"/>
</dbReference>
<sequence length="1012" mass="110848">MKHKLHAILTLLLAFVVQFTFAQEKTVTGTVTDDQGLPLPGVNVIVQGTNNGVQTDFDGKYDISVAAGRKLVFSYVGFATQTVTVGASNVIDIALDVDAAALDEVLVVGYGATSRELSTSAVSTVSSEEIETFVPSTSVDNILQGKAAGVQVTAANGRPGQTAFVQIRGIGSVNAGSTPLYVVDGTPVDQSFINNLNPSDIQSFSVLKDAATVSKYGSRGANGVVVITTKQGRSGEARIVFRSSLGSGSKIDDLNFEMMDAAQKLEYERQLAELGVTDAQSLPGFTANPDQLELLRSYDTDWQQELLRNSYIQSNSLSISGGDEKLSYFLSLGYDKNSGIIDRIDGFERISTRLNTTYQAKDWLEIGANISLARSTTDLPRDRNNVQNPFVAMYSYNPYEPLYSRDAQGDIVREDDGSPVFNPTTQGFPIARALQTEPEDNRNFLILGSLHADIQLSDKFSNRFTVGATSNRYNRTTRSIAGGVLNSIVGNADFPGSQTDNYELDFQYNVNNLFTYADSFDDVHNLSASFLLEYNENIYTDLFASSRGFPSPNIPYQEVAAEATSAGSEEERNILFSQGLFVDYNFDSKYILSGSIRRDGSSRFGPDNKYGYFYSGSAAWNIANEDFMEGSVFGDLKLRASYGTAGNQNIGDFNFLNLLQFNTYNGSTTAIPIGVGNPNIQWESQAILDIGVEYSIFNNRISGVVDYFKKSSQDLLLNRPISQTVGDENNSILSNIGEIQNSGVEVSLNVNVIRNANITWTVGGNAAFLDNEVKELVNGEDIINGTTILREGEEINTFYLPRYAGVNPANGQPLFLDSDGNLTSEYSDSYQTIIDGKSPQADFEGGFFTSIKYKGFGLRGDFVFKKGNYVLNYQKSDGVAISNVNQNLYVEAFNYWKEPGDQNVLPSPLYQANADQTTTRFLESGDYMRLRNLTIDYNIPSGFAERMGIDTFRIFATGQNLLTFTNFTGDPEIGIGSEETIAPEDEGFVAGEFSLYSYPQTKSYTVGFEIGF</sequence>
<feature type="chain" id="PRO_5046079033" evidence="8">
    <location>
        <begin position="23"/>
        <end position="1012"/>
    </location>
</feature>
<evidence type="ECO:0000256" key="4">
    <source>
        <dbReference type="ARBA" id="ARBA00022692"/>
    </source>
</evidence>
<reference evidence="10 11" key="1">
    <citation type="submission" date="2023-09" db="EMBL/GenBank/DDBJ databases">
        <authorList>
            <person name="Rey-Velasco X."/>
        </authorList>
    </citation>
    <scope>NUCLEOTIDE SEQUENCE [LARGE SCALE GENOMIC DNA]</scope>
    <source>
        <strain evidence="10 11">F117</strain>
    </source>
</reference>
<feature type="signal peptide" evidence="8">
    <location>
        <begin position="1"/>
        <end position="22"/>
    </location>
</feature>
<organism evidence="10 11">
    <name type="scientific">Autumnicola musiva</name>
    <dbReference type="NCBI Taxonomy" id="3075589"/>
    <lineage>
        <taxon>Bacteria</taxon>
        <taxon>Pseudomonadati</taxon>
        <taxon>Bacteroidota</taxon>
        <taxon>Flavobacteriia</taxon>
        <taxon>Flavobacteriales</taxon>
        <taxon>Flavobacteriaceae</taxon>
        <taxon>Autumnicola</taxon>
    </lineage>
</organism>
<protein>
    <submittedName>
        <fullName evidence="10">SusC/RagA family TonB-linked outer membrane protein</fullName>
    </submittedName>
</protein>
<dbReference type="Pfam" id="PF07715">
    <property type="entry name" value="Plug"/>
    <property type="match status" value="1"/>
</dbReference>
<keyword evidence="11" id="KW-1185">Reference proteome</keyword>
<feature type="domain" description="TonB-dependent receptor plug" evidence="9">
    <location>
        <begin position="118"/>
        <end position="224"/>
    </location>
</feature>
<evidence type="ECO:0000313" key="11">
    <source>
        <dbReference type="Proteomes" id="UP001262582"/>
    </source>
</evidence>
<evidence type="ECO:0000256" key="6">
    <source>
        <dbReference type="ARBA" id="ARBA00023237"/>
    </source>
</evidence>
<comment type="similarity">
    <text evidence="7">Belongs to the TonB-dependent receptor family.</text>
</comment>
<dbReference type="Gene3D" id="2.60.40.1120">
    <property type="entry name" value="Carboxypeptidase-like, regulatory domain"/>
    <property type="match status" value="1"/>
</dbReference>
<dbReference type="Proteomes" id="UP001262582">
    <property type="component" value="Unassembled WGS sequence"/>
</dbReference>
<keyword evidence="2 7" id="KW-0813">Transport</keyword>
<evidence type="ECO:0000256" key="8">
    <source>
        <dbReference type="SAM" id="SignalP"/>
    </source>
</evidence>
<gene>
    <name evidence="10" type="ORF">RM539_00020</name>
</gene>
<dbReference type="InterPro" id="IPR008969">
    <property type="entry name" value="CarboxyPept-like_regulatory"/>
</dbReference>
<dbReference type="EMBL" id="JAVRHK010000001">
    <property type="protein sequence ID" value="MDT0674966.1"/>
    <property type="molecule type" value="Genomic_DNA"/>
</dbReference>
<dbReference type="InterPro" id="IPR023996">
    <property type="entry name" value="TonB-dep_OMP_SusC/RagA"/>
</dbReference>
<dbReference type="InterPro" id="IPR039426">
    <property type="entry name" value="TonB-dep_rcpt-like"/>
</dbReference>
<accession>A0ABU3D097</accession>
<keyword evidence="4 7" id="KW-0812">Transmembrane</keyword>
<dbReference type="Gene3D" id="2.170.130.10">
    <property type="entry name" value="TonB-dependent receptor, plug domain"/>
    <property type="match status" value="1"/>
</dbReference>
<dbReference type="PROSITE" id="PS52016">
    <property type="entry name" value="TONB_DEPENDENT_REC_3"/>
    <property type="match status" value="1"/>
</dbReference>
<dbReference type="NCBIfam" id="TIGR04056">
    <property type="entry name" value="OMP_RagA_SusC"/>
    <property type="match status" value="1"/>
</dbReference>
<comment type="caution">
    <text evidence="10">The sequence shown here is derived from an EMBL/GenBank/DDBJ whole genome shotgun (WGS) entry which is preliminary data.</text>
</comment>